<dbReference type="Gene3D" id="3.30.1050.10">
    <property type="entry name" value="SCP2 sterol-binding domain"/>
    <property type="match status" value="1"/>
</dbReference>
<evidence type="ECO:0000259" key="1">
    <source>
        <dbReference type="Pfam" id="PF02036"/>
    </source>
</evidence>
<dbReference type="InterPro" id="IPR003033">
    <property type="entry name" value="SCP2_sterol-bd_dom"/>
</dbReference>
<protein>
    <submittedName>
        <fullName evidence="2">Sterol carrier family protein</fullName>
    </submittedName>
</protein>
<sequence length="96" mass="9770">MSDVVQEAVKVLNAKMQGQSFSGTAKFEIAGEGAVIIDSDGAHAGDEDADVTLSADADTFQGIINGDTNPTSAFMTGKLKVDGDMGMAMKLASALA</sequence>
<dbReference type="AlphaFoldDB" id="A0A073J8J6"/>
<dbReference type="RefSeq" id="WP_037921598.1">
    <property type="nucleotide sequence ID" value="NZ_CP054599.1"/>
</dbReference>
<evidence type="ECO:0000313" key="3">
    <source>
        <dbReference type="Proteomes" id="UP000027746"/>
    </source>
</evidence>
<dbReference type="InterPro" id="IPR036527">
    <property type="entry name" value="SCP2_sterol-bd_dom_sf"/>
</dbReference>
<comment type="caution">
    <text evidence="2">The sequence shown here is derived from an EMBL/GenBank/DDBJ whole genome shotgun (WGS) entry which is preliminary data.</text>
</comment>
<dbReference type="OrthoDB" id="9809312at2"/>
<organism evidence="2 3">
    <name type="scientific">Pseudosulfitobacter pseudonitzschiae</name>
    <dbReference type="NCBI Taxonomy" id="1402135"/>
    <lineage>
        <taxon>Bacteria</taxon>
        <taxon>Pseudomonadati</taxon>
        <taxon>Pseudomonadota</taxon>
        <taxon>Alphaproteobacteria</taxon>
        <taxon>Rhodobacterales</taxon>
        <taxon>Roseobacteraceae</taxon>
        <taxon>Pseudosulfitobacter</taxon>
    </lineage>
</organism>
<reference evidence="2 3" key="1">
    <citation type="submission" date="2014-01" db="EMBL/GenBank/DDBJ databases">
        <title>Sulfitobacter sp. H3 (MCCC 1A00686) Genome Sequencing.</title>
        <authorList>
            <person name="Lai Q."/>
            <person name="Hong Z."/>
        </authorList>
    </citation>
    <scope>NUCLEOTIDE SEQUENCE [LARGE SCALE GENOMIC DNA]</scope>
    <source>
        <strain evidence="2 3">H3</strain>
    </source>
</reference>
<gene>
    <name evidence="2" type="ORF">SUH3_03800</name>
</gene>
<evidence type="ECO:0000313" key="2">
    <source>
        <dbReference type="EMBL" id="KEJ98130.1"/>
    </source>
</evidence>
<dbReference type="SUPFAM" id="SSF55718">
    <property type="entry name" value="SCP-like"/>
    <property type="match status" value="1"/>
</dbReference>
<accession>A0A073J8J6</accession>
<dbReference type="Proteomes" id="UP000027746">
    <property type="component" value="Unassembled WGS sequence"/>
</dbReference>
<proteinExistence type="predicted"/>
<dbReference type="Pfam" id="PF02036">
    <property type="entry name" value="SCP2"/>
    <property type="match status" value="1"/>
</dbReference>
<keyword evidence="3" id="KW-1185">Reference proteome</keyword>
<dbReference type="EMBL" id="JAMD01000001">
    <property type="protein sequence ID" value="KEJ98130.1"/>
    <property type="molecule type" value="Genomic_DNA"/>
</dbReference>
<name>A0A073J8J6_9RHOB</name>
<feature type="domain" description="SCP2" evidence="1">
    <location>
        <begin position="19"/>
        <end position="95"/>
    </location>
</feature>
<dbReference type="GeneID" id="68870682"/>